<proteinExistence type="predicted"/>
<dbReference type="Proteomes" id="UP000695802">
    <property type="component" value="Unassembled WGS sequence"/>
</dbReference>
<evidence type="ECO:0000313" key="4">
    <source>
        <dbReference type="Proteomes" id="UP000695802"/>
    </source>
</evidence>
<gene>
    <name evidence="3" type="ORF">JR064_08715</name>
</gene>
<keyword evidence="1" id="KW-0732">Signal</keyword>
<comment type="caution">
    <text evidence="3">The sequence shown here is derived from an EMBL/GenBank/DDBJ whole genome shotgun (WGS) entry which is preliminary data.</text>
</comment>
<dbReference type="InterPro" id="IPR017946">
    <property type="entry name" value="PLC-like_Pdiesterase_TIM-brl"/>
</dbReference>
<name>A0ABS3B1P8_9XANT</name>
<evidence type="ECO:0000256" key="1">
    <source>
        <dbReference type="SAM" id="SignalP"/>
    </source>
</evidence>
<feature type="signal peptide" evidence="1">
    <location>
        <begin position="1"/>
        <end position="15"/>
    </location>
</feature>
<dbReference type="Pfam" id="PF03009">
    <property type="entry name" value="GDPD"/>
    <property type="match status" value="1"/>
</dbReference>
<dbReference type="PROSITE" id="PS51704">
    <property type="entry name" value="GP_PDE"/>
    <property type="match status" value="1"/>
</dbReference>
<reference evidence="3 4" key="1">
    <citation type="submission" date="2021-02" db="EMBL/GenBank/DDBJ databases">
        <title>Taxonomically Unique Crown Gall-Associated Xanthomonas Stains Have Deficiency in Virulence Repertories.</title>
        <authorList>
            <person name="Mafakheri H."/>
            <person name="Taghavi S.M."/>
            <person name="Dimkic I."/>
            <person name="Nemanja K."/>
            <person name="Osdaghi E."/>
        </authorList>
    </citation>
    <scope>NUCLEOTIDE SEQUENCE [LARGE SCALE GENOMIC DNA]</scope>
    <source>
        <strain evidence="3 4">FX4</strain>
    </source>
</reference>
<evidence type="ECO:0000313" key="3">
    <source>
        <dbReference type="EMBL" id="MBN6102243.1"/>
    </source>
</evidence>
<dbReference type="Gene3D" id="3.20.20.190">
    <property type="entry name" value="Phosphatidylinositol (PI) phosphodiesterase"/>
    <property type="match status" value="1"/>
</dbReference>
<keyword evidence="4" id="KW-1185">Reference proteome</keyword>
<sequence length="346" mass="37575">MLLSLLSCNCLPAFAGTQANGPDSYSGSYDRPGRPAIVGHRGAAGIRPENTLSSFREALELGADALETDVHLTQDGVWVINHDFFLNPDVARDGDGQWNAPKTPLSAMTYAQIERYDIGRARPGSAYAREHSALVAVDGERVPTLDQLIALIRGHDDTTQLFLEIKSLPIVPGLSAGPEVLARGVVQALSKNDFKQRTYVLCFDWNVLRAIHRLDPSIRLVFLSQDVKRALARDDARALTNKDAHSVMQQMSGLDGLGGRSVGEAVRDEGGTIWDINYADITAADLAQARHDHLRLGAWTVDDADTARLLYNLGVDYITTNRPDVMLQAFGKDAAVNAPLPPGASR</sequence>
<organism evidence="3 4">
    <name type="scientific">Xanthomonas bonasiae</name>
    <dbReference type="NCBI Taxonomy" id="2810351"/>
    <lineage>
        <taxon>Bacteria</taxon>
        <taxon>Pseudomonadati</taxon>
        <taxon>Pseudomonadota</taxon>
        <taxon>Gammaproteobacteria</taxon>
        <taxon>Lysobacterales</taxon>
        <taxon>Lysobacteraceae</taxon>
        <taxon>Xanthomonas</taxon>
    </lineage>
</organism>
<dbReference type="PANTHER" id="PTHR46211">
    <property type="entry name" value="GLYCEROPHOSPHORYL DIESTER PHOSPHODIESTERASE"/>
    <property type="match status" value="1"/>
</dbReference>
<dbReference type="RefSeq" id="WP_206229456.1">
    <property type="nucleotide sequence ID" value="NZ_JAFIWB010000006.1"/>
</dbReference>
<dbReference type="EMBL" id="JAFIWB010000006">
    <property type="protein sequence ID" value="MBN6102243.1"/>
    <property type="molecule type" value="Genomic_DNA"/>
</dbReference>
<dbReference type="SUPFAM" id="SSF51695">
    <property type="entry name" value="PLC-like phosphodiesterases"/>
    <property type="match status" value="1"/>
</dbReference>
<dbReference type="PANTHER" id="PTHR46211:SF14">
    <property type="entry name" value="GLYCEROPHOSPHODIESTER PHOSPHODIESTERASE"/>
    <property type="match status" value="1"/>
</dbReference>
<accession>A0ABS3B1P8</accession>
<feature type="chain" id="PRO_5047250876" description="GP-PDE domain-containing protein" evidence="1">
    <location>
        <begin position="16"/>
        <end position="346"/>
    </location>
</feature>
<evidence type="ECO:0000259" key="2">
    <source>
        <dbReference type="PROSITE" id="PS51704"/>
    </source>
</evidence>
<feature type="domain" description="GP-PDE" evidence="2">
    <location>
        <begin position="35"/>
        <end position="330"/>
    </location>
</feature>
<dbReference type="InterPro" id="IPR030395">
    <property type="entry name" value="GP_PDE_dom"/>
</dbReference>
<protein>
    <recommendedName>
        <fullName evidence="2">GP-PDE domain-containing protein</fullName>
    </recommendedName>
</protein>